<dbReference type="AlphaFoldDB" id="A0AAE0L100"/>
<dbReference type="PANTHER" id="PTHR10937:SF12">
    <property type="entry name" value="GLUTAMINE--FRUCTOSE-6-PHOSPHATE AMINOTRANSFERASE [ISOMERIZING] 1"/>
    <property type="match status" value="1"/>
</dbReference>
<protein>
    <submittedName>
        <fullName evidence="2">Glutamine--fructose-6-phosphate aminotransferase [isomerizing]</fullName>
    </submittedName>
</protein>
<dbReference type="Proteomes" id="UP001190700">
    <property type="component" value="Unassembled WGS sequence"/>
</dbReference>
<comment type="caution">
    <text evidence="2">The sequence shown here is derived from an EMBL/GenBank/DDBJ whole genome shotgun (WGS) entry which is preliminary data.</text>
</comment>
<dbReference type="PANTHER" id="PTHR10937">
    <property type="entry name" value="GLUCOSAMINE--FRUCTOSE-6-PHOSPHATE AMINOTRANSFERASE, ISOMERIZING"/>
    <property type="match status" value="1"/>
</dbReference>
<dbReference type="GO" id="GO:0006002">
    <property type="term" value="P:fructose 6-phosphate metabolic process"/>
    <property type="evidence" value="ECO:0007669"/>
    <property type="project" value="TreeGrafter"/>
</dbReference>
<name>A0AAE0L100_9CHLO</name>
<organism evidence="2 3">
    <name type="scientific">Cymbomonas tetramitiformis</name>
    <dbReference type="NCBI Taxonomy" id="36881"/>
    <lineage>
        <taxon>Eukaryota</taxon>
        <taxon>Viridiplantae</taxon>
        <taxon>Chlorophyta</taxon>
        <taxon>Pyramimonadophyceae</taxon>
        <taxon>Pyramimonadales</taxon>
        <taxon>Pyramimonadaceae</taxon>
        <taxon>Cymbomonas</taxon>
    </lineage>
</organism>
<reference evidence="2 3" key="1">
    <citation type="journal article" date="2015" name="Genome Biol. Evol.">
        <title>Comparative Genomics of a Bacterivorous Green Alga Reveals Evolutionary Causalities and Consequences of Phago-Mixotrophic Mode of Nutrition.</title>
        <authorList>
            <person name="Burns J.A."/>
            <person name="Paasch A."/>
            <person name="Narechania A."/>
            <person name="Kim E."/>
        </authorList>
    </citation>
    <scope>NUCLEOTIDE SEQUENCE [LARGE SCALE GENOMIC DNA]</scope>
    <source>
        <strain evidence="2 3">PLY_AMNH</strain>
    </source>
</reference>
<proteinExistence type="predicted"/>
<accession>A0AAE0L100</accession>
<feature type="region of interest" description="Disordered" evidence="1">
    <location>
        <begin position="1"/>
        <end position="22"/>
    </location>
</feature>
<evidence type="ECO:0000313" key="3">
    <source>
        <dbReference type="Proteomes" id="UP001190700"/>
    </source>
</evidence>
<sequence length="97" mass="10736">TSWWSKDPPKRSPTFPSSASSRVARQGRLIVVCGEEDTRIIDSMSANGSLFKVPHVTDCLQGVVNIIPLQLLSYYLTVLRGHNVDQPRNLAKSVTVE</sequence>
<evidence type="ECO:0000256" key="1">
    <source>
        <dbReference type="SAM" id="MobiDB-lite"/>
    </source>
</evidence>
<dbReference type="InterPro" id="IPR046348">
    <property type="entry name" value="SIS_dom_sf"/>
</dbReference>
<feature type="non-terminal residue" evidence="2">
    <location>
        <position position="1"/>
    </location>
</feature>
<dbReference type="GO" id="GO:0004360">
    <property type="term" value="F:glutamine-fructose-6-phosphate transaminase (isomerizing) activity"/>
    <property type="evidence" value="ECO:0007669"/>
    <property type="project" value="TreeGrafter"/>
</dbReference>
<dbReference type="GO" id="GO:0097367">
    <property type="term" value="F:carbohydrate derivative binding"/>
    <property type="evidence" value="ECO:0007669"/>
    <property type="project" value="InterPro"/>
</dbReference>
<keyword evidence="2" id="KW-0808">Transferase</keyword>
<dbReference type="EMBL" id="LGRX02012224">
    <property type="protein sequence ID" value="KAK3267755.1"/>
    <property type="molecule type" value="Genomic_DNA"/>
</dbReference>
<dbReference type="GO" id="GO:0006487">
    <property type="term" value="P:protein N-linked glycosylation"/>
    <property type="evidence" value="ECO:0007669"/>
    <property type="project" value="TreeGrafter"/>
</dbReference>
<dbReference type="Gene3D" id="3.40.50.10490">
    <property type="entry name" value="Glucose-6-phosphate isomerase like protein, domain 1"/>
    <property type="match status" value="2"/>
</dbReference>
<dbReference type="GO" id="GO:0006047">
    <property type="term" value="P:UDP-N-acetylglucosamine metabolic process"/>
    <property type="evidence" value="ECO:0007669"/>
    <property type="project" value="TreeGrafter"/>
</dbReference>
<dbReference type="SUPFAM" id="SSF53697">
    <property type="entry name" value="SIS domain"/>
    <property type="match status" value="1"/>
</dbReference>
<keyword evidence="3" id="KW-1185">Reference proteome</keyword>
<keyword evidence="2" id="KW-0032">Aminotransferase</keyword>
<gene>
    <name evidence="2" type="ORF">CYMTET_23710</name>
</gene>
<evidence type="ECO:0000313" key="2">
    <source>
        <dbReference type="EMBL" id="KAK3267755.1"/>
    </source>
</evidence>